<evidence type="ECO:0000313" key="7">
    <source>
        <dbReference type="EMBL" id="MFD1545223.1"/>
    </source>
</evidence>
<evidence type="ECO:0000313" key="8">
    <source>
        <dbReference type="Proteomes" id="UP001597097"/>
    </source>
</evidence>
<evidence type="ECO:0000259" key="6">
    <source>
        <dbReference type="Pfam" id="PF07291"/>
    </source>
</evidence>
<evidence type="ECO:0000256" key="3">
    <source>
        <dbReference type="ARBA" id="ARBA00022989"/>
    </source>
</evidence>
<reference evidence="8" key="1">
    <citation type="journal article" date="2019" name="Int. J. Syst. Evol. Microbiol.">
        <title>The Global Catalogue of Microorganisms (GCM) 10K type strain sequencing project: providing services to taxonomists for standard genome sequencing and annotation.</title>
        <authorList>
            <consortium name="The Broad Institute Genomics Platform"/>
            <consortium name="The Broad Institute Genome Sequencing Center for Infectious Disease"/>
            <person name="Wu L."/>
            <person name="Ma J."/>
        </authorList>
    </citation>
    <scope>NUCLEOTIDE SEQUENCE [LARGE SCALE GENOMIC DNA]</scope>
    <source>
        <strain evidence="8">CGMCC 1.15399</strain>
    </source>
</reference>
<feature type="transmembrane region" description="Helical" evidence="5">
    <location>
        <begin position="111"/>
        <end position="129"/>
    </location>
</feature>
<dbReference type="InterPro" id="IPR009908">
    <property type="entry name" value="Methylamine_util_MauE"/>
</dbReference>
<sequence>MIVLASAYAALIAVLLYAAVSKARDLPGFAADIAGYQLIPQRLTLAAAVAVVSAELAAAGLLTAPATRRWGALLAAVLFAAFLAAMASVLRRGLSVGCGCFGDRDLVGPATVTRTGLLAALAVMAAVAGPFPFSFVHLLVGAAYLALTFLPARLIGAAERSRVGPRPGTHWDVTPQALTAEKLGILYALIAPTCGVCSAMLPAFVAAEQVDVVLVSAAEEGQVRDYLAAHEVELPLVIDPGVFDRHGIPWPPYAVLTDRQGVVLAAGGAAEPGALDALLGNLPRVT</sequence>
<proteinExistence type="predicted"/>
<evidence type="ECO:0000256" key="2">
    <source>
        <dbReference type="ARBA" id="ARBA00022692"/>
    </source>
</evidence>
<dbReference type="EMBL" id="JBHUCM010000047">
    <property type="protein sequence ID" value="MFD1545223.1"/>
    <property type="molecule type" value="Genomic_DNA"/>
</dbReference>
<evidence type="ECO:0000256" key="1">
    <source>
        <dbReference type="ARBA" id="ARBA00004141"/>
    </source>
</evidence>
<comment type="caution">
    <text evidence="7">The sequence shown here is derived from an EMBL/GenBank/DDBJ whole genome shotgun (WGS) entry which is preliminary data.</text>
</comment>
<feature type="transmembrane region" description="Helical" evidence="5">
    <location>
        <begin position="70"/>
        <end position="90"/>
    </location>
</feature>
<feature type="transmembrane region" description="Helical" evidence="5">
    <location>
        <begin position="135"/>
        <end position="156"/>
    </location>
</feature>
<name>A0ABW4GRX4_9ACTN</name>
<dbReference type="Proteomes" id="UP001597097">
    <property type="component" value="Unassembled WGS sequence"/>
</dbReference>
<feature type="domain" description="Methylamine utilisation protein MauE" evidence="6">
    <location>
        <begin position="3"/>
        <end position="125"/>
    </location>
</feature>
<feature type="transmembrane region" description="Helical" evidence="5">
    <location>
        <begin position="6"/>
        <end position="23"/>
    </location>
</feature>
<keyword evidence="4 5" id="KW-0472">Membrane</keyword>
<feature type="transmembrane region" description="Helical" evidence="5">
    <location>
        <begin position="43"/>
        <end position="64"/>
    </location>
</feature>
<evidence type="ECO:0000256" key="4">
    <source>
        <dbReference type="ARBA" id="ARBA00023136"/>
    </source>
</evidence>
<evidence type="ECO:0000256" key="5">
    <source>
        <dbReference type="SAM" id="Phobius"/>
    </source>
</evidence>
<protein>
    <submittedName>
        <fullName evidence="7">TlpA family protein disulfide reductase</fullName>
    </submittedName>
</protein>
<organism evidence="7 8">
    <name type="scientific">Nonomuraea guangzhouensis</name>
    <dbReference type="NCBI Taxonomy" id="1291555"/>
    <lineage>
        <taxon>Bacteria</taxon>
        <taxon>Bacillati</taxon>
        <taxon>Actinomycetota</taxon>
        <taxon>Actinomycetes</taxon>
        <taxon>Streptosporangiales</taxon>
        <taxon>Streptosporangiaceae</taxon>
        <taxon>Nonomuraea</taxon>
    </lineage>
</organism>
<dbReference type="Pfam" id="PF07291">
    <property type="entry name" value="MauE"/>
    <property type="match status" value="1"/>
</dbReference>
<comment type="subcellular location">
    <subcellularLocation>
        <location evidence="1">Membrane</location>
        <topology evidence="1">Multi-pass membrane protein</topology>
    </subcellularLocation>
</comment>
<keyword evidence="2 5" id="KW-0812">Transmembrane</keyword>
<keyword evidence="8" id="KW-1185">Reference proteome</keyword>
<accession>A0ABW4GRX4</accession>
<keyword evidence="3 5" id="KW-1133">Transmembrane helix</keyword>
<dbReference type="RefSeq" id="WP_219532190.1">
    <property type="nucleotide sequence ID" value="NZ_JAHKRM010000013.1"/>
</dbReference>
<gene>
    <name evidence="7" type="ORF">ACFSJ0_49855</name>
</gene>